<dbReference type="GO" id="GO:0008270">
    <property type="term" value="F:zinc ion binding"/>
    <property type="evidence" value="ECO:0007669"/>
    <property type="project" value="UniProtKB-KW"/>
</dbReference>
<evidence type="ECO:0000313" key="6">
    <source>
        <dbReference type="EMBL" id="EIE27104.1"/>
    </source>
</evidence>
<keyword evidence="3" id="KW-0862">Zinc</keyword>
<evidence type="ECO:0000259" key="5">
    <source>
        <dbReference type="PROSITE" id="PS50865"/>
    </source>
</evidence>
<dbReference type="RefSeq" id="XP_005651648.1">
    <property type="nucleotide sequence ID" value="XM_005651591.1"/>
</dbReference>
<gene>
    <name evidence="6" type="ORF">COCSUDRAFT_55127</name>
</gene>
<dbReference type="Proteomes" id="UP000007264">
    <property type="component" value="Unassembled WGS sequence"/>
</dbReference>
<dbReference type="PROSITE" id="PS50865">
    <property type="entry name" value="ZF_MYND_2"/>
    <property type="match status" value="1"/>
</dbReference>
<dbReference type="GeneID" id="17045119"/>
<protein>
    <recommendedName>
        <fullName evidence="5">MYND-type domain-containing protein</fullName>
    </recommendedName>
</protein>
<proteinExistence type="predicted"/>
<dbReference type="Gene3D" id="6.10.140.2220">
    <property type="match status" value="1"/>
</dbReference>
<dbReference type="InterPro" id="IPR002893">
    <property type="entry name" value="Znf_MYND"/>
</dbReference>
<reference evidence="6 7" key="1">
    <citation type="journal article" date="2012" name="Genome Biol.">
        <title>The genome of the polar eukaryotic microalga coccomyxa subellipsoidea reveals traits of cold adaptation.</title>
        <authorList>
            <person name="Blanc G."/>
            <person name="Agarkova I."/>
            <person name="Grimwood J."/>
            <person name="Kuo A."/>
            <person name="Brueggeman A."/>
            <person name="Dunigan D."/>
            <person name="Gurnon J."/>
            <person name="Ladunga I."/>
            <person name="Lindquist E."/>
            <person name="Lucas S."/>
            <person name="Pangilinan J."/>
            <person name="Proschold T."/>
            <person name="Salamov A."/>
            <person name="Schmutz J."/>
            <person name="Weeks D."/>
            <person name="Yamada T."/>
            <person name="Claverie J.M."/>
            <person name="Grigoriev I."/>
            <person name="Van Etten J."/>
            <person name="Lomsadze A."/>
            <person name="Borodovsky M."/>
        </authorList>
    </citation>
    <scope>NUCLEOTIDE SEQUENCE [LARGE SCALE GENOMIC DNA]</scope>
    <source>
        <strain evidence="6 7">C-169</strain>
    </source>
</reference>
<dbReference type="AlphaFoldDB" id="I0Z8Y5"/>
<keyword evidence="7" id="KW-1185">Reference proteome</keyword>
<dbReference type="OrthoDB" id="530530at2759"/>
<evidence type="ECO:0000256" key="2">
    <source>
        <dbReference type="ARBA" id="ARBA00022771"/>
    </source>
</evidence>
<dbReference type="Pfam" id="PF01753">
    <property type="entry name" value="zf-MYND"/>
    <property type="match status" value="1"/>
</dbReference>
<keyword evidence="2 4" id="KW-0863">Zinc-finger</keyword>
<dbReference type="KEGG" id="csl:COCSUDRAFT_55127"/>
<evidence type="ECO:0000256" key="4">
    <source>
        <dbReference type="PROSITE-ProRule" id="PRU00134"/>
    </source>
</evidence>
<dbReference type="EMBL" id="AGSI01000001">
    <property type="protein sequence ID" value="EIE27104.1"/>
    <property type="molecule type" value="Genomic_DNA"/>
</dbReference>
<evidence type="ECO:0000313" key="7">
    <source>
        <dbReference type="Proteomes" id="UP000007264"/>
    </source>
</evidence>
<comment type="caution">
    <text evidence="6">The sequence shown here is derived from an EMBL/GenBank/DDBJ whole genome shotgun (WGS) entry which is preliminary data.</text>
</comment>
<organism evidence="6 7">
    <name type="scientific">Coccomyxa subellipsoidea (strain C-169)</name>
    <name type="common">Green microalga</name>
    <dbReference type="NCBI Taxonomy" id="574566"/>
    <lineage>
        <taxon>Eukaryota</taxon>
        <taxon>Viridiplantae</taxon>
        <taxon>Chlorophyta</taxon>
        <taxon>core chlorophytes</taxon>
        <taxon>Trebouxiophyceae</taxon>
        <taxon>Trebouxiophyceae incertae sedis</taxon>
        <taxon>Coccomyxaceae</taxon>
        <taxon>Coccomyxa</taxon>
        <taxon>Coccomyxa subellipsoidea</taxon>
    </lineage>
</organism>
<evidence type="ECO:0000256" key="1">
    <source>
        <dbReference type="ARBA" id="ARBA00022723"/>
    </source>
</evidence>
<keyword evidence="1" id="KW-0479">Metal-binding</keyword>
<sequence>MAAEEQRDDLKACPLQWMYCHVMLLTGSRPEHVITVSAFLAHVKEFKEAIKSDPAFANTELLAFTKQKIKEELVYIKCHQCVELNDKLQACLGCGKAKYCSKDCQKKHWVSRHKKECTAGASEGRFV</sequence>
<dbReference type="SUPFAM" id="SSF144232">
    <property type="entry name" value="HIT/MYND zinc finger-like"/>
    <property type="match status" value="1"/>
</dbReference>
<evidence type="ECO:0000256" key="3">
    <source>
        <dbReference type="ARBA" id="ARBA00022833"/>
    </source>
</evidence>
<feature type="domain" description="MYND-type" evidence="5">
    <location>
        <begin position="78"/>
        <end position="117"/>
    </location>
</feature>
<accession>I0Z8Y5</accession>
<name>I0Z8Y5_COCSC</name>
<dbReference type="PROSITE" id="PS01360">
    <property type="entry name" value="ZF_MYND_1"/>
    <property type="match status" value="1"/>
</dbReference>